<proteinExistence type="predicted"/>
<gene>
    <name evidence="1" type="ORF">Vbra_6486</name>
</gene>
<accession>A0A0G4H1I2</accession>
<keyword evidence="2" id="KW-1185">Reference proteome</keyword>
<protein>
    <submittedName>
        <fullName evidence="1">Uncharacterized protein</fullName>
    </submittedName>
</protein>
<name>A0A0G4H1I2_VITBC</name>
<sequence length="240" mass="25789">MLVGRHVAFQLSGGQQDGNLEMFCHNNEIRIIRNEPNFTLTLNPPLPLPTSRPIHPFSQHPFTHHAKPHDPPVRSRIVWHTGVGWATCGVSYGAVVASASSLMKKLMLAHRLMAVSGFTDSPAVVVDRGARGGHLNSIITQSPHTPLAECPDVMALELVNGACAQLHVLTTSDDPFIAWITFLTPPGDSQNVSVHIRTTEAPAAGMAHDAPFAHRFPLTAAKVRLAFGPIGPIVLDGEAP</sequence>
<evidence type="ECO:0000313" key="2">
    <source>
        <dbReference type="Proteomes" id="UP000041254"/>
    </source>
</evidence>
<dbReference type="InParanoid" id="A0A0G4H1I2"/>
<dbReference type="Proteomes" id="UP000041254">
    <property type="component" value="Unassembled WGS sequence"/>
</dbReference>
<dbReference type="VEuPathDB" id="CryptoDB:Vbra_6486"/>
<dbReference type="EMBL" id="CDMY01000929">
    <property type="protein sequence ID" value="CEM37218.1"/>
    <property type="molecule type" value="Genomic_DNA"/>
</dbReference>
<reference evidence="1 2" key="1">
    <citation type="submission" date="2014-11" db="EMBL/GenBank/DDBJ databases">
        <authorList>
            <person name="Zhu J."/>
            <person name="Qi W."/>
            <person name="Song R."/>
        </authorList>
    </citation>
    <scope>NUCLEOTIDE SEQUENCE [LARGE SCALE GENOMIC DNA]</scope>
</reference>
<organism evidence="1 2">
    <name type="scientific">Vitrella brassicaformis (strain CCMP3155)</name>
    <dbReference type="NCBI Taxonomy" id="1169540"/>
    <lineage>
        <taxon>Eukaryota</taxon>
        <taxon>Sar</taxon>
        <taxon>Alveolata</taxon>
        <taxon>Colpodellida</taxon>
        <taxon>Vitrellaceae</taxon>
        <taxon>Vitrella</taxon>
    </lineage>
</organism>
<dbReference type="PhylomeDB" id="A0A0G4H1I2"/>
<dbReference type="AlphaFoldDB" id="A0A0G4H1I2"/>
<evidence type="ECO:0000313" key="1">
    <source>
        <dbReference type="EMBL" id="CEM37218.1"/>
    </source>
</evidence>